<evidence type="ECO:0000313" key="3">
    <source>
        <dbReference type="Proteomes" id="UP000682982"/>
    </source>
</evidence>
<sequence length="110" mass="11832">MTLSSGRYIAYGLVWIGLTGNIIYIALLARAVQLGGIAIASIVIDLLPIVVTVVASRDTSAVSSGVDAGILNLPLVKQHRTHVMLTTGFRCWRAGFSLLHNLDNLGFRKK</sequence>
<keyword evidence="1" id="KW-0812">Transmembrane</keyword>
<keyword evidence="1" id="KW-0472">Membrane</keyword>
<name>A0ABS5GY28_9BURK</name>
<keyword evidence="3" id="KW-1185">Reference proteome</keyword>
<accession>A0ABS5GY28</accession>
<evidence type="ECO:0000313" key="2">
    <source>
        <dbReference type="EMBL" id="MBR7791283.1"/>
    </source>
</evidence>
<feature type="transmembrane region" description="Helical" evidence="1">
    <location>
        <begin position="35"/>
        <end position="55"/>
    </location>
</feature>
<organism evidence="2 3">
    <name type="scientific">Undibacterium rivi</name>
    <dbReference type="NCBI Taxonomy" id="2828729"/>
    <lineage>
        <taxon>Bacteria</taxon>
        <taxon>Pseudomonadati</taxon>
        <taxon>Pseudomonadota</taxon>
        <taxon>Betaproteobacteria</taxon>
        <taxon>Burkholderiales</taxon>
        <taxon>Oxalobacteraceae</taxon>
        <taxon>Undibacterium</taxon>
    </lineage>
</organism>
<feature type="transmembrane region" description="Helical" evidence="1">
    <location>
        <begin position="9"/>
        <end position="29"/>
    </location>
</feature>
<reference evidence="2 3" key="1">
    <citation type="submission" date="2021-04" db="EMBL/GenBank/DDBJ databases">
        <title>novel species isolated from subtropical streams in China.</title>
        <authorList>
            <person name="Lu H."/>
        </authorList>
    </citation>
    <scope>NUCLEOTIDE SEQUENCE [LARGE SCALE GENOMIC DNA]</scope>
    <source>
        <strain evidence="2 3">FT147W</strain>
    </source>
</reference>
<comment type="caution">
    <text evidence="2">The sequence shown here is derived from an EMBL/GenBank/DDBJ whole genome shotgun (WGS) entry which is preliminary data.</text>
</comment>
<gene>
    <name evidence="2" type="ORF">KDM87_01635</name>
</gene>
<dbReference type="Proteomes" id="UP000682982">
    <property type="component" value="Unassembled WGS sequence"/>
</dbReference>
<protein>
    <submittedName>
        <fullName evidence="2">Uncharacterized protein</fullName>
    </submittedName>
</protein>
<keyword evidence="1" id="KW-1133">Transmembrane helix</keyword>
<dbReference type="RefSeq" id="WP_212677484.1">
    <property type="nucleotide sequence ID" value="NZ_JAGSPK010000001.1"/>
</dbReference>
<proteinExistence type="predicted"/>
<evidence type="ECO:0000256" key="1">
    <source>
        <dbReference type="SAM" id="Phobius"/>
    </source>
</evidence>
<dbReference type="EMBL" id="JAGSPK010000001">
    <property type="protein sequence ID" value="MBR7791283.1"/>
    <property type="molecule type" value="Genomic_DNA"/>
</dbReference>